<dbReference type="PANTHER" id="PTHR42715:SF10">
    <property type="entry name" value="BETA-GLUCOSIDASE"/>
    <property type="match status" value="1"/>
</dbReference>
<comment type="similarity">
    <text evidence="1">Belongs to the glycosyl hydrolase 3 family.</text>
</comment>
<dbReference type="GO" id="GO:0016787">
    <property type="term" value="F:hydrolase activity"/>
    <property type="evidence" value="ECO:0007669"/>
    <property type="project" value="UniProtKB-KW"/>
</dbReference>
<gene>
    <name evidence="5" type="ORF">Bequi_10620</name>
</gene>
<evidence type="ECO:0000313" key="6">
    <source>
        <dbReference type="Proteomes" id="UP001203761"/>
    </source>
</evidence>
<dbReference type="Pfam" id="PF00933">
    <property type="entry name" value="Glyco_hydro_3"/>
    <property type="match status" value="1"/>
</dbReference>
<dbReference type="PANTHER" id="PTHR42715">
    <property type="entry name" value="BETA-GLUCOSIDASE"/>
    <property type="match status" value="1"/>
</dbReference>
<dbReference type="InterPro" id="IPR017853">
    <property type="entry name" value="GH"/>
</dbReference>
<name>A0ABT0R236_9MICO</name>
<dbReference type="InterPro" id="IPR036962">
    <property type="entry name" value="Glyco_hydro_3_N_sf"/>
</dbReference>
<dbReference type="SMART" id="SM01217">
    <property type="entry name" value="Fn3_like"/>
    <property type="match status" value="1"/>
</dbReference>
<evidence type="ECO:0000259" key="4">
    <source>
        <dbReference type="SMART" id="SM01217"/>
    </source>
</evidence>
<feature type="compositionally biased region" description="Basic and acidic residues" evidence="3">
    <location>
        <begin position="478"/>
        <end position="488"/>
    </location>
</feature>
<proteinExistence type="inferred from homology"/>
<dbReference type="InterPro" id="IPR026891">
    <property type="entry name" value="Fn3-like"/>
</dbReference>
<dbReference type="EMBL" id="JAKNCJ010000005">
    <property type="protein sequence ID" value="MCL6423830.1"/>
    <property type="molecule type" value="Genomic_DNA"/>
</dbReference>
<accession>A0ABT0R236</accession>
<evidence type="ECO:0000256" key="1">
    <source>
        <dbReference type="ARBA" id="ARBA00005336"/>
    </source>
</evidence>
<organism evidence="5 6">
    <name type="scientific">Brachybacterium equifaecis</name>
    <dbReference type="NCBI Taxonomy" id="2910770"/>
    <lineage>
        <taxon>Bacteria</taxon>
        <taxon>Bacillati</taxon>
        <taxon>Actinomycetota</taxon>
        <taxon>Actinomycetes</taxon>
        <taxon>Micrococcales</taxon>
        <taxon>Dermabacteraceae</taxon>
        <taxon>Brachybacterium</taxon>
    </lineage>
</organism>
<dbReference type="InterPro" id="IPR050288">
    <property type="entry name" value="Cellulose_deg_GH3"/>
</dbReference>
<dbReference type="Pfam" id="PF14310">
    <property type="entry name" value="Fn3-like"/>
    <property type="match status" value="1"/>
</dbReference>
<dbReference type="Gene3D" id="2.60.40.10">
    <property type="entry name" value="Immunoglobulins"/>
    <property type="match status" value="1"/>
</dbReference>
<dbReference type="Pfam" id="PF01915">
    <property type="entry name" value="Glyco_hydro_3_C"/>
    <property type="match status" value="1"/>
</dbReference>
<sequence length="829" mass="90028">MPLTDPYAPQSGPLLSQASTRALDGDRWVDPDLVRHARHLAARGSVLLRNEGALPLAEGERVALFGRMQKDWLAVGYGSGGDVNPPYCTTLVDSLREGGRVQIDEGLAERYETWCAQNPAEPGDIWGQWPMSYPEMEIEDEVVRRAAERSRIAVIVLGRAAGEDRENVLEEGSFYLTSSERRLLAQVTDAFERTVVIVDTGGLIDFSWLLDYKVDALLLAWFGGMEGGRAIADVLTGVVEPGGRLTDTIAVSYEANPSARNSGDPEGNDYVEDIYVGYRWFETLAPQDVLFPFGFGLGYTTFEQVASVEGDSGEVRVKARVRNTGARRGSDVVQVYLEAPSGALSTPSRQLVGFARTDELEPGAVQELEIPIPQRSLASYDDSGATGHRSAWVLQAGEHRFHVGADVRSAQLAGAVHVPDLVVLEQLEAAAGPRSPFERMVIRRDAAEAVDGETPVLSYEPVPLAPHELRARIVERLPEPVHGTREPESAGSAGAGGAASVPSFTDVVAGRSGLEDFVASLAPRELAALTYGDIIMDSPLGPAGNAGALGGVTEELRDRGIPAAITTDGPSGLRLAAYASLLPCGTSLASTWDPEGVESMAALHAQEMIRKGSDILLSPGMNIHRDPLCGRNFEYFSEDPLLTGSMAVAVVRGVQSQGVSACPKHFAANNQETNRTYADSRVSERALREIYLRGFEQVVREAAPRTIMTSYNRINGVWGHYHYDLVTTILRGQWGYEGLVVTDWWMQMAPDPDFPALRDSAYRVRAGVDVLMPGGREHWGTDREDSVVESWGEPGGITLAEMQACARRVLEFLLEARIADRERHPQAKV</sequence>
<feature type="domain" description="Fibronectin type III-like" evidence="4">
    <location>
        <begin position="331"/>
        <end position="407"/>
    </location>
</feature>
<dbReference type="SUPFAM" id="SSF52279">
    <property type="entry name" value="Beta-D-glucan exohydrolase, C-terminal domain"/>
    <property type="match status" value="1"/>
</dbReference>
<dbReference type="InterPro" id="IPR001764">
    <property type="entry name" value="Glyco_hydro_3_N"/>
</dbReference>
<dbReference type="Gene3D" id="3.20.20.300">
    <property type="entry name" value="Glycoside hydrolase, family 3, N-terminal domain"/>
    <property type="match status" value="1"/>
</dbReference>
<keyword evidence="2 5" id="KW-0378">Hydrolase</keyword>
<evidence type="ECO:0000256" key="2">
    <source>
        <dbReference type="ARBA" id="ARBA00022801"/>
    </source>
</evidence>
<dbReference type="PRINTS" id="PR00133">
    <property type="entry name" value="GLHYDRLASE3"/>
</dbReference>
<keyword evidence="6" id="KW-1185">Reference proteome</keyword>
<evidence type="ECO:0000313" key="5">
    <source>
        <dbReference type="EMBL" id="MCL6423830.1"/>
    </source>
</evidence>
<reference evidence="5" key="1">
    <citation type="submission" date="2022-02" db="EMBL/GenBank/DDBJ databases">
        <authorList>
            <person name="Lee M."/>
            <person name="Kim S.-J."/>
            <person name="Jung M.-Y."/>
        </authorList>
    </citation>
    <scope>NUCLEOTIDE SEQUENCE</scope>
    <source>
        <strain evidence="5">JHP9</strain>
    </source>
</reference>
<dbReference type="SUPFAM" id="SSF51445">
    <property type="entry name" value="(Trans)glycosidases"/>
    <property type="match status" value="1"/>
</dbReference>
<dbReference type="InterPro" id="IPR036881">
    <property type="entry name" value="Glyco_hydro_3_C_sf"/>
</dbReference>
<dbReference type="Proteomes" id="UP001203761">
    <property type="component" value="Unassembled WGS sequence"/>
</dbReference>
<dbReference type="Gene3D" id="3.40.50.1700">
    <property type="entry name" value="Glycoside hydrolase family 3 C-terminal domain"/>
    <property type="match status" value="1"/>
</dbReference>
<feature type="region of interest" description="Disordered" evidence="3">
    <location>
        <begin position="478"/>
        <end position="499"/>
    </location>
</feature>
<dbReference type="InterPro" id="IPR013783">
    <property type="entry name" value="Ig-like_fold"/>
</dbReference>
<comment type="caution">
    <text evidence="5">The sequence shown here is derived from an EMBL/GenBank/DDBJ whole genome shotgun (WGS) entry which is preliminary data.</text>
</comment>
<dbReference type="RefSeq" id="WP_249737906.1">
    <property type="nucleotide sequence ID" value="NZ_JAKNCJ010000005.1"/>
</dbReference>
<dbReference type="InterPro" id="IPR002772">
    <property type="entry name" value="Glyco_hydro_3_C"/>
</dbReference>
<evidence type="ECO:0000256" key="3">
    <source>
        <dbReference type="SAM" id="MobiDB-lite"/>
    </source>
</evidence>
<protein>
    <submittedName>
        <fullName evidence="5">Glycoside hydrolase family 3 C-terminal domain-containing protein</fullName>
    </submittedName>
</protein>